<dbReference type="InParanoid" id="A0A152A2W3"/>
<name>A0A152A2W3_TIELA</name>
<dbReference type="FunCoup" id="A0A152A2W3">
    <property type="interactions" value="738"/>
</dbReference>
<dbReference type="OrthoDB" id="26095at2759"/>
<dbReference type="EMBL" id="LODT01000013">
    <property type="protein sequence ID" value="KYR00602.1"/>
    <property type="molecule type" value="Genomic_DNA"/>
</dbReference>
<evidence type="ECO:0000256" key="3">
    <source>
        <dbReference type="SAM" id="Phobius"/>
    </source>
</evidence>
<keyword evidence="2" id="KW-0245">EGF-like domain</keyword>
<feature type="signal peptide" evidence="4">
    <location>
        <begin position="1"/>
        <end position="18"/>
    </location>
</feature>
<dbReference type="CDD" id="cd00055">
    <property type="entry name" value="EGF_Lam"/>
    <property type="match status" value="1"/>
</dbReference>
<keyword evidence="3" id="KW-0472">Membrane</keyword>
<dbReference type="InterPro" id="IPR054484">
    <property type="entry name" value="ComC_SSD"/>
</dbReference>
<feature type="domain" description="EGF-like" evidence="5">
    <location>
        <begin position="677"/>
        <end position="708"/>
    </location>
</feature>
<keyword evidence="1 2" id="KW-1015">Disulfide bond</keyword>
<dbReference type="PANTHER" id="PTHR24032:SF16">
    <property type="entry name" value="EGF-LIKE DOMAIN-CONTAINING PROTEIN"/>
    <property type="match status" value="1"/>
</dbReference>
<comment type="caution">
    <text evidence="2">Lacks conserved residue(s) required for the propagation of feature annotation.</text>
</comment>
<dbReference type="PROSITE" id="PS00022">
    <property type="entry name" value="EGF_1"/>
    <property type="match status" value="1"/>
</dbReference>
<dbReference type="Pfam" id="PF22933">
    <property type="entry name" value="ComC_SSD"/>
    <property type="match status" value="1"/>
</dbReference>
<feature type="chain" id="PRO_5007593480" evidence="4">
    <location>
        <begin position="19"/>
        <end position="989"/>
    </location>
</feature>
<dbReference type="Pfam" id="PF07974">
    <property type="entry name" value="EGF_2"/>
    <property type="match status" value="1"/>
</dbReference>
<dbReference type="InterPro" id="IPR000742">
    <property type="entry name" value="EGF"/>
</dbReference>
<proteinExistence type="predicted"/>
<keyword evidence="7" id="KW-1185">Reference proteome</keyword>
<evidence type="ECO:0000313" key="6">
    <source>
        <dbReference type="EMBL" id="KYR00602.1"/>
    </source>
</evidence>
<evidence type="ECO:0000313" key="7">
    <source>
        <dbReference type="Proteomes" id="UP000076078"/>
    </source>
</evidence>
<dbReference type="PROSITE" id="PS01186">
    <property type="entry name" value="EGF_2"/>
    <property type="match status" value="1"/>
</dbReference>
<evidence type="ECO:0000259" key="5">
    <source>
        <dbReference type="PROSITE" id="PS50026"/>
    </source>
</evidence>
<organism evidence="6 7">
    <name type="scientific">Tieghemostelium lacteum</name>
    <name type="common">Slime mold</name>
    <name type="synonym">Dictyostelium lacteum</name>
    <dbReference type="NCBI Taxonomy" id="361077"/>
    <lineage>
        <taxon>Eukaryota</taxon>
        <taxon>Amoebozoa</taxon>
        <taxon>Evosea</taxon>
        <taxon>Eumycetozoa</taxon>
        <taxon>Dictyostelia</taxon>
        <taxon>Dictyosteliales</taxon>
        <taxon>Raperosteliaceae</taxon>
        <taxon>Tieghemostelium</taxon>
    </lineage>
</organism>
<keyword evidence="3" id="KW-0812">Transmembrane</keyword>
<reference evidence="6 7" key="1">
    <citation type="submission" date="2015-12" db="EMBL/GenBank/DDBJ databases">
        <title>Dictyostelia acquired genes for synthesis and detection of signals that induce cell-type specialization by lateral gene transfer from prokaryotes.</title>
        <authorList>
            <person name="Gloeckner G."/>
            <person name="Schaap P."/>
        </authorList>
    </citation>
    <scope>NUCLEOTIDE SEQUENCE [LARGE SCALE GENOMIC DNA]</scope>
    <source>
        <strain evidence="6 7">TK</strain>
    </source>
</reference>
<dbReference type="PANTHER" id="PTHR24032">
    <property type="entry name" value="EGF-LIKE DOMAIN-CONTAINING PROTEIN-RELATED-RELATED"/>
    <property type="match status" value="1"/>
</dbReference>
<protein>
    <submittedName>
        <fullName evidence="6">Tenascin C</fullName>
    </submittedName>
</protein>
<dbReference type="AlphaFoldDB" id="A0A152A2W3"/>
<dbReference type="SUPFAM" id="SSF52058">
    <property type="entry name" value="L domain-like"/>
    <property type="match status" value="1"/>
</dbReference>
<dbReference type="Gene3D" id="3.80.10.10">
    <property type="entry name" value="Ribonuclease Inhibitor"/>
    <property type="match status" value="1"/>
</dbReference>
<evidence type="ECO:0000256" key="2">
    <source>
        <dbReference type="PROSITE-ProRule" id="PRU00076"/>
    </source>
</evidence>
<dbReference type="InterPro" id="IPR002049">
    <property type="entry name" value="LE_dom"/>
</dbReference>
<dbReference type="STRING" id="361077.A0A152A2W3"/>
<feature type="transmembrane region" description="Helical" evidence="3">
    <location>
        <begin position="934"/>
        <end position="956"/>
    </location>
</feature>
<keyword evidence="3" id="KW-1133">Transmembrane helix</keyword>
<feature type="disulfide bond" evidence="2">
    <location>
        <begin position="698"/>
        <end position="707"/>
    </location>
</feature>
<comment type="caution">
    <text evidence="6">The sequence shown here is derived from an EMBL/GenBank/DDBJ whole genome shotgun (WGS) entry which is preliminary data.</text>
</comment>
<dbReference type="OMA" id="WANNENE"/>
<dbReference type="PROSITE" id="PS50026">
    <property type="entry name" value="EGF_3"/>
    <property type="match status" value="1"/>
</dbReference>
<dbReference type="InterPro" id="IPR053331">
    <property type="entry name" value="EGF-like_comC"/>
</dbReference>
<keyword evidence="4" id="KW-0732">Signal</keyword>
<dbReference type="Proteomes" id="UP000076078">
    <property type="component" value="Unassembled WGS sequence"/>
</dbReference>
<evidence type="ECO:0000256" key="4">
    <source>
        <dbReference type="SAM" id="SignalP"/>
    </source>
</evidence>
<gene>
    <name evidence="6" type="ORF">DLAC_02623</name>
</gene>
<accession>A0A152A2W3</accession>
<dbReference type="InterPro" id="IPR032675">
    <property type="entry name" value="LRR_dom_sf"/>
</dbReference>
<dbReference type="InterPro" id="IPR013111">
    <property type="entry name" value="EGF_extracell"/>
</dbReference>
<evidence type="ECO:0000256" key="1">
    <source>
        <dbReference type="ARBA" id="ARBA00023157"/>
    </source>
</evidence>
<sequence>MKHLTFLFVFTILNFALCIPIEEYNELVKIRTNYQLESKFPTEPYEFCLDNPYFICRGEILGQMTLTGNIEGTSIPPNLTVFSSLTAIKLLNIPMGDFLDSYIQIHQTEVSIQCENCGISVLPSLQYRLNISLLILINNPLNPETYEISTFPSAFTLVIINTDIQFQNNWVTFVNDLVSPKQFFIFKLMVDSDFSPNFITSTSVTFQIPSTLPIPIDLQNLLLPFYALVNNNVEVFSLSLTTNTYQFPYIGKIGNVVFNNINFVTTSTITLGYNTFLNTIVIQNSPNFNINGKIPFENFAPSVLALSLNNLSISEYPGLPLNIVDVNFSGNNFTSLPRFSAINSNILFLNLSNNKIQGTLSAEYCKFKVDLSNNQFTGQLPSCLLCYVNHQSTKILIKGNQFSNYNDNDTTYPPCNSVINLTSNFTKLTMDSIYQNYYGTFIDPPRDSNQFVTSPLIDKSYHKVMLHNQTIWISGTNLWLQNLEQLGYFNLTILSTTPVTFKIPFVPDKSIILYHISYVPVYNGYEFSMTGINLGNSTTTTIKLNNEFICFIYPTQGSSNSLSCLVNTFEIPEKTYTVNVTNGNHIGYISVRFRKSFPIISAIVPAGSEGGESIIYGYFGVNLTVLEITVNYNPCPIISAFSSNITFVVKPDEGLPRYLLILKVQGLTTKDYYIYRDNIKCPDCGQHGSCNNFGTCVCKDGYAGPLCNFLISNSSVIINENSTTISNDKTKFEISLLTIKEMSYNQSVIYDLPIKGKFKLTAKPNDNTWTYTFKPNGTETVISYTIYKVPQDMNITFAGVEMALKKDDIKISVNIKKWEFQSALHTLQLTMGTNIQSDSQCTTSINSYQNNIDTIDYFTIEQEGKVFYGKFIDQMLSDGKPTYSSTKVLSKTDSEVIVGISMPHCIDECILDPNMSVLINPSDGCSNNSSSKKWIIPTVVVLSVVVGIALISLLVYKLKRGGFIYLSSHGRLHMFGKSIQLKKINKNGV</sequence>